<dbReference type="EMBL" id="CP118246">
    <property type="protein sequence ID" value="WDR04156.1"/>
    <property type="molecule type" value="Genomic_DNA"/>
</dbReference>
<evidence type="ECO:0000256" key="1">
    <source>
        <dbReference type="ARBA" id="ARBA00022553"/>
    </source>
</evidence>
<evidence type="ECO:0000313" key="6">
    <source>
        <dbReference type="EMBL" id="WDR04156.1"/>
    </source>
</evidence>
<protein>
    <submittedName>
        <fullName evidence="6">Response regulator</fullName>
    </submittedName>
</protein>
<keyword evidence="7" id="KW-1185">Reference proteome</keyword>
<keyword evidence="2" id="KW-0805">Transcription regulation</keyword>
<sequence>MRQNCSPLTTMRPQQSLIVRVAERCGYEAFATSDPRGVINLVAALKPDVMAVDLTMPHIDAFELFALLAEHKYAGQLIIVSGQDEATLKTAQHAAEAVGLNKPHIHQKPLNFQALRQTLGHYLEMPQAS</sequence>
<evidence type="ECO:0000256" key="2">
    <source>
        <dbReference type="ARBA" id="ARBA00023015"/>
    </source>
</evidence>
<dbReference type="PROSITE" id="PS50110">
    <property type="entry name" value="RESPONSE_REGULATORY"/>
    <property type="match status" value="1"/>
</dbReference>
<dbReference type="PANTHER" id="PTHR44591">
    <property type="entry name" value="STRESS RESPONSE REGULATOR PROTEIN 1"/>
    <property type="match status" value="1"/>
</dbReference>
<dbReference type="InterPro" id="IPR001789">
    <property type="entry name" value="Sig_transdc_resp-reg_receiver"/>
</dbReference>
<dbReference type="RefSeq" id="WP_282220540.1">
    <property type="nucleotide sequence ID" value="NZ_CP118246.1"/>
</dbReference>
<evidence type="ECO:0000313" key="7">
    <source>
        <dbReference type="Proteomes" id="UP001220530"/>
    </source>
</evidence>
<name>A0ABY7YSD0_9HYPH</name>
<proteinExistence type="predicted"/>
<keyword evidence="3" id="KW-0804">Transcription</keyword>
<dbReference type="Proteomes" id="UP001220530">
    <property type="component" value="Chromosome"/>
</dbReference>
<dbReference type="InterPro" id="IPR050595">
    <property type="entry name" value="Bact_response_regulator"/>
</dbReference>
<dbReference type="PANTHER" id="PTHR44591:SF3">
    <property type="entry name" value="RESPONSE REGULATORY DOMAIN-CONTAINING PROTEIN"/>
    <property type="match status" value="1"/>
</dbReference>
<dbReference type="Gene3D" id="3.40.50.2300">
    <property type="match status" value="1"/>
</dbReference>
<evidence type="ECO:0000256" key="4">
    <source>
        <dbReference type="PROSITE-ProRule" id="PRU00169"/>
    </source>
</evidence>
<dbReference type="SUPFAM" id="SSF52172">
    <property type="entry name" value="CheY-like"/>
    <property type="match status" value="1"/>
</dbReference>
<gene>
    <name evidence="6" type="ORF">PSQ19_09260</name>
</gene>
<accession>A0ABY7YSD0</accession>
<reference evidence="6 7" key="1">
    <citation type="submission" date="2023-02" db="EMBL/GenBank/DDBJ databases">
        <title>Devosia algicola sp. nov., isolated from the phycosphere of marine algae.</title>
        <authorList>
            <person name="Kim J.M."/>
            <person name="Lee J.K."/>
            <person name="Choi B.J."/>
            <person name="Bayburt H."/>
            <person name="Jeon C.O."/>
        </authorList>
    </citation>
    <scope>NUCLEOTIDE SEQUENCE [LARGE SCALE GENOMIC DNA]</scope>
    <source>
        <strain evidence="6 7">G20-9</strain>
    </source>
</reference>
<feature type="modified residue" description="4-aspartylphosphate" evidence="4">
    <location>
        <position position="53"/>
    </location>
</feature>
<evidence type="ECO:0000256" key="3">
    <source>
        <dbReference type="ARBA" id="ARBA00023163"/>
    </source>
</evidence>
<dbReference type="Pfam" id="PF00072">
    <property type="entry name" value="Response_reg"/>
    <property type="match status" value="1"/>
</dbReference>
<evidence type="ECO:0000259" key="5">
    <source>
        <dbReference type="PROSITE" id="PS50110"/>
    </source>
</evidence>
<organism evidence="6 7">
    <name type="scientific">Devosia algicola</name>
    <dbReference type="NCBI Taxonomy" id="3026418"/>
    <lineage>
        <taxon>Bacteria</taxon>
        <taxon>Pseudomonadati</taxon>
        <taxon>Pseudomonadota</taxon>
        <taxon>Alphaproteobacteria</taxon>
        <taxon>Hyphomicrobiales</taxon>
        <taxon>Devosiaceae</taxon>
        <taxon>Devosia</taxon>
    </lineage>
</organism>
<keyword evidence="1 4" id="KW-0597">Phosphoprotein</keyword>
<dbReference type="InterPro" id="IPR011006">
    <property type="entry name" value="CheY-like_superfamily"/>
</dbReference>
<feature type="domain" description="Response regulatory" evidence="5">
    <location>
        <begin position="4"/>
        <end position="123"/>
    </location>
</feature>